<name>A0A543IDB6_9ACTN</name>
<dbReference type="Pfam" id="PF09656">
    <property type="entry name" value="PGPGW"/>
    <property type="match status" value="1"/>
</dbReference>
<feature type="transmembrane region" description="Helical" evidence="2">
    <location>
        <begin position="31"/>
        <end position="49"/>
    </location>
</feature>
<dbReference type="Proteomes" id="UP000316706">
    <property type="component" value="Unassembled WGS sequence"/>
</dbReference>
<protein>
    <submittedName>
        <fullName evidence="3">Putative transmembrane protein PGPGW</fullName>
    </submittedName>
</protein>
<dbReference type="EMBL" id="VFPO01000001">
    <property type="protein sequence ID" value="TQM68574.1"/>
    <property type="molecule type" value="Genomic_DNA"/>
</dbReference>
<proteinExistence type="predicted"/>
<keyword evidence="2 3" id="KW-0812">Transmembrane</keyword>
<dbReference type="InterPro" id="IPR019099">
    <property type="entry name" value="Uncharacterised_PGPGW_TM"/>
</dbReference>
<accession>A0A543IDB6</accession>
<dbReference type="RefSeq" id="WP_246077272.1">
    <property type="nucleotide sequence ID" value="NZ_VFPO01000001.1"/>
</dbReference>
<dbReference type="AlphaFoldDB" id="A0A543IDB6"/>
<evidence type="ECO:0000256" key="2">
    <source>
        <dbReference type="SAM" id="Phobius"/>
    </source>
</evidence>
<evidence type="ECO:0000313" key="3">
    <source>
        <dbReference type="EMBL" id="TQM68574.1"/>
    </source>
</evidence>
<keyword evidence="4" id="KW-1185">Reference proteome</keyword>
<feature type="region of interest" description="Disordered" evidence="1">
    <location>
        <begin position="1"/>
        <end position="21"/>
    </location>
</feature>
<keyword evidence="2" id="KW-0472">Membrane</keyword>
<evidence type="ECO:0000256" key="1">
    <source>
        <dbReference type="SAM" id="MobiDB-lite"/>
    </source>
</evidence>
<keyword evidence="2" id="KW-1133">Transmembrane helix</keyword>
<evidence type="ECO:0000313" key="4">
    <source>
        <dbReference type="Proteomes" id="UP000316706"/>
    </source>
</evidence>
<comment type="caution">
    <text evidence="3">The sequence shown here is derived from an EMBL/GenBank/DDBJ whole genome shotgun (WGS) entry which is preliminary data.</text>
</comment>
<reference evidence="3 4" key="1">
    <citation type="submission" date="2019-06" db="EMBL/GenBank/DDBJ databases">
        <title>Sequencing the genomes of 1000 actinobacteria strains.</title>
        <authorList>
            <person name="Klenk H.-P."/>
        </authorList>
    </citation>
    <scope>NUCLEOTIDE SEQUENCE [LARGE SCALE GENOMIC DNA]</scope>
    <source>
        <strain evidence="3 4">DSM 45043</strain>
    </source>
</reference>
<gene>
    <name evidence="3" type="ORF">FHX41_2224</name>
</gene>
<sequence length="108" mass="11420">MTATATRRAETETLPEPPPRRRATVRVLRKIAVTVAGTVLIVAGVAMLVLPGPGIVSILAGLGLLGTEFPTARRVSERVRACALAAWRAVRTRTARARGAARTAAPRE</sequence>
<organism evidence="3 4">
    <name type="scientific">Actinomadura hallensis</name>
    <dbReference type="NCBI Taxonomy" id="337895"/>
    <lineage>
        <taxon>Bacteria</taxon>
        <taxon>Bacillati</taxon>
        <taxon>Actinomycetota</taxon>
        <taxon>Actinomycetes</taxon>
        <taxon>Streptosporangiales</taxon>
        <taxon>Thermomonosporaceae</taxon>
        <taxon>Actinomadura</taxon>
    </lineage>
</organism>